<dbReference type="Pfam" id="PF00156">
    <property type="entry name" value="Pribosyltran"/>
    <property type="match status" value="1"/>
</dbReference>
<evidence type="ECO:0000313" key="3">
    <source>
        <dbReference type="Proteomes" id="UP001410648"/>
    </source>
</evidence>
<reference evidence="3" key="1">
    <citation type="journal article" date="2019" name="Int. J. Syst. Evol. Microbiol.">
        <title>The Global Catalogue of Microorganisms (GCM) 10K type strain sequencing project: providing services to taxonomists for standard genome sequencing and annotation.</title>
        <authorList>
            <consortium name="The Broad Institute Genomics Platform"/>
            <consortium name="The Broad Institute Genome Sequencing Center for Infectious Disease"/>
            <person name="Wu L."/>
            <person name="Ma J."/>
        </authorList>
    </citation>
    <scope>NUCLEOTIDE SEQUENCE [LARGE SCALE GENOMIC DNA]</scope>
    <source>
        <strain evidence="3">JCM 14232</strain>
    </source>
</reference>
<protein>
    <submittedName>
        <fullName evidence="2">Phosphoribosyltransferase family protein</fullName>
    </submittedName>
</protein>
<keyword evidence="2" id="KW-0328">Glycosyltransferase</keyword>
<dbReference type="CDD" id="cd06223">
    <property type="entry name" value="PRTases_typeI"/>
    <property type="match status" value="1"/>
</dbReference>
<keyword evidence="2" id="KW-0808">Transferase</keyword>
<evidence type="ECO:0000313" key="2">
    <source>
        <dbReference type="EMBL" id="GAA0488157.1"/>
    </source>
</evidence>
<dbReference type="SUPFAM" id="SSF53271">
    <property type="entry name" value="PRTase-like"/>
    <property type="match status" value="1"/>
</dbReference>
<keyword evidence="3" id="KW-1185">Reference proteome</keyword>
<name>A0ABP3KY85_9LACT</name>
<sequence>MNGPDEIICYNRCVKNEKPQVNEMLGKINGRFGRNSHSLKKKKTGEDFILFHNRQDAGRQLAEKLNHIDVKNAVVLALPRGGVPLGIEIARKHQLDFDVLLSKKIGHPYQPEYAIGAVSESGDPLLNRMETDRIEDDWLEREVKVLRKQMTNRRQMYAKWLETKAVKGRPVIIVDDGIATGLTMKAAINAVIDQGAEKIIIAVPVIPMDTYRTLKKAVDQVVAVEVPDYFLGAVGAYYDHFPQVEDNEVEKLLKSL</sequence>
<proteinExistence type="predicted"/>
<dbReference type="Proteomes" id="UP001410648">
    <property type="component" value="Unassembled WGS sequence"/>
</dbReference>
<accession>A0ABP3KY85</accession>
<dbReference type="EMBL" id="BAAADA010000135">
    <property type="protein sequence ID" value="GAA0488157.1"/>
    <property type="molecule type" value="Genomic_DNA"/>
</dbReference>
<dbReference type="InterPro" id="IPR029057">
    <property type="entry name" value="PRTase-like"/>
</dbReference>
<gene>
    <name evidence="2" type="ORF">GCM10008936_15560</name>
</gene>
<dbReference type="GO" id="GO:0016757">
    <property type="term" value="F:glycosyltransferase activity"/>
    <property type="evidence" value="ECO:0007669"/>
    <property type="project" value="UniProtKB-KW"/>
</dbReference>
<feature type="domain" description="Phosphoribosyltransferase" evidence="1">
    <location>
        <begin position="56"/>
        <end position="230"/>
    </location>
</feature>
<dbReference type="Gene3D" id="3.30.1310.20">
    <property type="entry name" value="PRTase-like"/>
    <property type="match status" value="1"/>
</dbReference>
<evidence type="ECO:0000259" key="1">
    <source>
        <dbReference type="Pfam" id="PF00156"/>
    </source>
</evidence>
<comment type="caution">
    <text evidence="2">The sequence shown here is derived from an EMBL/GenBank/DDBJ whole genome shotgun (WGS) entry which is preliminary data.</text>
</comment>
<organism evidence="2 3">
    <name type="scientific">Alkalibacterium indicireducens</name>
    <dbReference type="NCBI Taxonomy" id="398758"/>
    <lineage>
        <taxon>Bacteria</taxon>
        <taxon>Bacillati</taxon>
        <taxon>Bacillota</taxon>
        <taxon>Bacilli</taxon>
        <taxon>Lactobacillales</taxon>
        <taxon>Carnobacteriaceae</taxon>
        <taxon>Alkalibacterium</taxon>
    </lineage>
</organism>
<dbReference type="Gene3D" id="3.40.50.2020">
    <property type="match status" value="1"/>
</dbReference>
<dbReference type="InterPro" id="IPR000836">
    <property type="entry name" value="PRTase_dom"/>
</dbReference>